<dbReference type="PANTHER" id="PTHR30055:SF148">
    <property type="entry name" value="TETR-FAMILY TRANSCRIPTIONAL REGULATOR"/>
    <property type="match status" value="1"/>
</dbReference>
<dbReference type="Pfam" id="PF16859">
    <property type="entry name" value="TetR_C_11"/>
    <property type="match status" value="1"/>
</dbReference>
<keyword evidence="2 4" id="KW-0238">DNA-binding</keyword>
<dbReference type="SUPFAM" id="SSF48498">
    <property type="entry name" value="Tetracyclin repressor-like, C-terminal domain"/>
    <property type="match status" value="1"/>
</dbReference>
<evidence type="ECO:0000313" key="7">
    <source>
        <dbReference type="Proteomes" id="UP000217768"/>
    </source>
</evidence>
<evidence type="ECO:0000313" key="6">
    <source>
        <dbReference type="EMBL" id="PBA27919.1"/>
    </source>
</evidence>
<accession>A0A2A2ZN84</accession>
<dbReference type="AlphaFoldDB" id="A0A2A2ZN84"/>
<reference evidence="6 7" key="1">
    <citation type="submission" date="2017-08" db="EMBL/GenBank/DDBJ databases">
        <title>Phylogenetic analysis of Mycobacterium avium complex whole genomes.</title>
        <authorList>
            <person name="Caverly L.J."/>
            <person name="Spilker T."/>
            <person name="Lipuma J."/>
        </authorList>
    </citation>
    <scope>NUCLEOTIDE SEQUENCE [LARGE SCALE GENOMIC DNA]</scope>
    <source>
        <strain evidence="6 7">FLAC0165</strain>
    </source>
</reference>
<dbReference type="InterPro" id="IPR011075">
    <property type="entry name" value="TetR_C"/>
</dbReference>
<organism evidence="6 7">
    <name type="scientific">Mycobacterium avium</name>
    <dbReference type="NCBI Taxonomy" id="1764"/>
    <lineage>
        <taxon>Bacteria</taxon>
        <taxon>Bacillati</taxon>
        <taxon>Actinomycetota</taxon>
        <taxon>Actinomycetes</taxon>
        <taxon>Mycobacteriales</taxon>
        <taxon>Mycobacteriaceae</taxon>
        <taxon>Mycobacterium</taxon>
        <taxon>Mycobacterium avium complex (MAC)</taxon>
    </lineage>
</organism>
<dbReference type="EMBL" id="NSFD01000005">
    <property type="protein sequence ID" value="PBA27919.1"/>
    <property type="molecule type" value="Genomic_DNA"/>
</dbReference>
<sequence>MNGVTDTHRLGRRGEALRRAVLDATIEEITAHGADATTIQAIASRAGVHETSIYRRWKTRENLILDALIDRTSADIPTPNTGSLRGDLVALARAIAAFLQSPVGAAFLKAGAQAPAANDEALHDFWAARRGTLAAVIDRAKERGELERTVDGRLVLEAVVAPLHFRTLLTKEPIDHGFLERLVDLVLSGAGTR</sequence>
<gene>
    <name evidence="6" type="ORF">CKJ66_04770</name>
</gene>
<dbReference type="Pfam" id="PF00440">
    <property type="entry name" value="TetR_N"/>
    <property type="match status" value="1"/>
</dbReference>
<evidence type="ECO:0000256" key="1">
    <source>
        <dbReference type="ARBA" id="ARBA00023015"/>
    </source>
</evidence>
<dbReference type="InterPro" id="IPR036271">
    <property type="entry name" value="Tet_transcr_reg_TetR-rel_C_sf"/>
</dbReference>
<dbReference type="GO" id="GO:0000976">
    <property type="term" value="F:transcription cis-regulatory region binding"/>
    <property type="evidence" value="ECO:0007669"/>
    <property type="project" value="TreeGrafter"/>
</dbReference>
<evidence type="ECO:0000256" key="2">
    <source>
        <dbReference type="ARBA" id="ARBA00023125"/>
    </source>
</evidence>
<evidence type="ECO:0000256" key="4">
    <source>
        <dbReference type="PROSITE-ProRule" id="PRU00335"/>
    </source>
</evidence>
<dbReference type="PANTHER" id="PTHR30055">
    <property type="entry name" value="HTH-TYPE TRANSCRIPTIONAL REGULATOR RUTR"/>
    <property type="match status" value="1"/>
</dbReference>
<feature type="DNA-binding region" description="H-T-H motif" evidence="4">
    <location>
        <begin position="38"/>
        <end position="57"/>
    </location>
</feature>
<dbReference type="InterPro" id="IPR050109">
    <property type="entry name" value="HTH-type_TetR-like_transc_reg"/>
</dbReference>
<proteinExistence type="predicted"/>
<dbReference type="GO" id="GO:0003700">
    <property type="term" value="F:DNA-binding transcription factor activity"/>
    <property type="evidence" value="ECO:0007669"/>
    <property type="project" value="TreeGrafter"/>
</dbReference>
<evidence type="ECO:0000259" key="5">
    <source>
        <dbReference type="PROSITE" id="PS50977"/>
    </source>
</evidence>
<dbReference type="InterPro" id="IPR009057">
    <property type="entry name" value="Homeodomain-like_sf"/>
</dbReference>
<dbReference type="PROSITE" id="PS50977">
    <property type="entry name" value="HTH_TETR_2"/>
    <property type="match status" value="1"/>
</dbReference>
<comment type="caution">
    <text evidence="6">The sequence shown here is derived from an EMBL/GenBank/DDBJ whole genome shotgun (WGS) entry which is preliminary data.</text>
</comment>
<keyword evidence="3" id="KW-0804">Transcription</keyword>
<keyword evidence="1" id="KW-0805">Transcription regulation</keyword>
<dbReference type="Gene3D" id="1.10.10.60">
    <property type="entry name" value="Homeodomain-like"/>
    <property type="match status" value="1"/>
</dbReference>
<dbReference type="Gene3D" id="1.10.357.10">
    <property type="entry name" value="Tetracycline Repressor, domain 2"/>
    <property type="match status" value="1"/>
</dbReference>
<name>A0A2A2ZN84_MYCAV</name>
<evidence type="ECO:0000256" key="3">
    <source>
        <dbReference type="ARBA" id="ARBA00023163"/>
    </source>
</evidence>
<feature type="domain" description="HTH tetR-type" evidence="5">
    <location>
        <begin position="15"/>
        <end position="75"/>
    </location>
</feature>
<protein>
    <submittedName>
        <fullName evidence="6">TetR family transcriptional regulator</fullName>
    </submittedName>
</protein>
<dbReference type="Proteomes" id="UP000217768">
    <property type="component" value="Unassembled WGS sequence"/>
</dbReference>
<dbReference type="InterPro" id="IPR001647">
    <property type="entry name" value="HTH_TetR"/>
</dbReference>
<dbReference type="SUPFAM" id="SSF46689">
    <property type="entry name" value="Homeodomain-like"/>
    <property type="match status" value="1"/>
</dbReference>